<keyword evidence="3" id="KW-0063">Aspartyl esterase</keyword>
<dbReference type="PANTHER" id="PTHR31321">
    <property type="entry name" value="ACYL-COA THIOESTER HYDROLASE YBHC-RELATED"/>
    <property type="match status" value="1"/>
</dbReference>
<dbReference type="InterPro" id="IPR012334">
    <property type="entry name" value="Pectin_lyas_fold"/>
</dbReference>
<name>A0ABV5HMM4_9VIBR</name>
<organism evidence="5 6">
    <name type="scientific">Vibrio olivae</name>
    <dbReference type="NCBI Taxonomy" id="1243002"/>
    <lineage>
        <taxon>Bacteria</taxon>
        <taxon>Pseudomonadati</taxon>
        <taxon>Pseudomonadota</taxon>
        <taxon>Gammaproteobacteria</taxon>
        <taxon>Vibrionales</taxon>
        <taxon>Vibrionaceae</taxon>
        <taxon>Vibrio</taxon>
    </lineage>
</organism>
<dbReference type="SUPFAM" id="SSF51126">
    <property type="entry name" value="Pectin lyase-like"/>
    <property type="match status" value="1"/>
</dbReference>
<sequence length="484" mass="54150">MTIQRHFASSPPTWTLFDVMVDGNGSGDFTTIQDALNAAPQDDSDYVIFLKNGVYSERLHITRPNVHLLGESRQHTIISGGCANGHIRQDGKIPGTYGSRTVNVDSVGFRATSLTIQNRFDYIANAKKSDSDPTKLKHTQAVALLIGKHGDRAQFKDVSLDSYHDTLYVSAGRSYFDHCLITGHVDFIFGGGCALFHHCEVRARQRLDAPDDEPMGFIAAPCTHISQPFGLVFEFCQFTKEANVPAQSYALGRPWHPTTQFNDGFYADPNAIGHCAYLHCEFDDHLAGWEKMGGRSIDRETQWFFPEDARFWEYQNQQKGHLRQPKTPYKLSDENISEYTLTTIFDGWQPDISIVNDTLVNLHIAHPLLNSSADIELIDRCGDTRRIATAPQSQVQVNIQGLTLPILVIVTPHQSSTIGLKTLIVSEPHADSTIDVSLLSQLLVEQTLSAQTQDLSLPPAVPIFSKQHWRHIRQSTFHALREIC</sequence>
<evidence type="ECO:0000256" key="2">
    <source>
        <dbReference type="ARBA" id="ARBA00022801"/>
    </source>
</evidence>
<dbReference type="Gene3D" id="2.160.20.10">
    <property type="entry name" value="Single-stranded right-handed beta-helix, Pectin lyase-like"/>
    <property type="match status" value="1"/>
</dbReference>
<evidence type="ECO:0000256" key="1">
    <source>
        <dbReference type="ARBA" id="ARBA00008891"/>
    </source>
</evidence>
<accession>A0ABV5HMM4</accession>
<evidence type="ECO:0000259" key="4">
    <source>
        <dbReference type="Pfam" id="PF01095"/>
    </source>
</evidence>
<keyword evidence="6" id="KW-1185">Reference proteome</keyword>
<dbReference type="InterPro" id="IPR000070">
    <property type="entry name" value="Pectinesterase_cat"/>
</dbReference>
<gene>
    <name evidence="5" type="ORF">ACFFUV_11090</name>
</gene>
<dbReference type="EMBL" id="JBHMEP010000002">
    <property type="protein sequence ID" value="MFB9135506.1"/>
    <property type="molecule type" value="Genomic_DNA"/>
</dbReference>
<dbReference type="Pfam" id="PF01095">
    <property type="entry name" value="Pectinesterase"/>
    <property type="match status" value="1"/>
</dbReference>
<dbReference type="InterPro" id="IPR011050">
    <property type="entry name" value="Pectin_lyase_fold/virulence"/>
</dbReference>
<dbReference type="PANTHER" id="PTHR31321:SF57">
    <property type="entry name" value="PECTINESTERASE 53-RELATED"/>
    <property type="match status" value="1"/>
</dbReference>
<evidence type="ECO:0000313" key="6">
    <source>
        <dbReference type="Proteomes" id="UP001589645"/>
    </source>
</evidence>
<reference evidence="5 6" key="1">
    <citation type="submission" date="2024-09" db="EMBL/GenBank/DDBJ databases">
        <authorList>
            <person name="Sun Q."/>
            <person name="Mori K."/>
        </authorList>
    </citation>
    <scope>NUCLEOTIDE SEQUENCE [LARGE SCALE GENOMIC DNA]</scope>
    <source>
        <strain evidence="5 6">CECT 8064</strain>
    </source>
</reference>
<protein>
    <submittedName>
        <fullName evidence="5">Pectinesterase family protein</fullName>
    </submittedName>
</protein>
<proteinExistence type="inferred from homology"/>
<evidence type="ECO:0000313" key="5">
    <source>
        <dbReference type="EMBL" id="MFB9135506.1"/>
    </source>
</evidence>
<dbReference type="RefSeq" id="WP_390192479.1">
    <property type="nucleotide sequence ID" value="NZ_JBHMEP010000002.1"/>
</dbReference>
<dbReference type="Proteomes" id="UP001589645">
    <property type="component" value="Unassembled WGS sequence"/>
</dbReference>
<evidence type="ECO:0000256" key="3">
    <source>
        <dbReference type="ARBA" id="ARBA00023085"/>
    </source>
</evidence>
<comment type="similarity">
    <text evidence="1">Belongs to the pectinesterase family.</text>
</comment>
<feature type="domain" description="Pectinesterase catalytic" evidence="4">
    <location>
        <begin position="18"/>
        <end position="256"/>
    </location>
</feature>
<comment type="caution">
    <text evidence="5">The sequence shown here is derived from an EMBL/GenBank/DDBJ whole genome shotgun (WGS) entry which is preliminary data.</text>
</comment>
<keyword evidence="2" id="KW-0378">Hydrolase</keyword>